<evidence type="ECO:0000256" key="4">
    <source>
        <dbReference type="ARBA" id="ARBA00022692"/>
    </source>
</evidence>
<dbReference type="GO" id="GO:0005886">
    <property type="term" value="C:plasma membrane"/>
    <property type="evidence" value="ECO:0007669"/>
    <property type="project" value="UniProtKB-SubCell"/>
</dbReference>
<feature type="transmembrane region" description="Helical" evidence="8">
    <location>
        <begin position="126"/>
        <end position="146"/>
    </location>
</feature>
<comment type="similarity">
    <text evidence="2">Belongs to the UPF0126 family.</text>
</comment>
<feature type="transmembrane region" description="Helical" evidence="8">
    <location>
        <begin position="40"/>
        <end position="60"/>
    </location>
</feature>
<keyword evidence="6 8" id="KW-0472">Membrane</keyword>
<feature type="transmembrane region" description="Helical" evidence="8">
    <location>
        <begin position="189"/>
        <end position="211"/>
    </location>
</feature>
<sequence length="269" mass="29197">MSQQIALESNAVFMGIEYFTILVSGFVGGLVGVRKKYDGFAIIVLAWATALGGGLVRDILLGDIPPVGVRDRAMVLIAIAAGVIIMFIHPEIERMRWTLILLDAVAMALFSVIGTEKALAWGTGGMTAVFLGMATAFAGGVLRDVLVGEVPVVIRDKHLYAVPSAVACILTIISHRIILARGGTINTEIFWDVVIVVFIVFIRFASVKWNLTVPGASKRSEAYMFRAPRRHKVSPDYQADVMDSGEIIERDEAPQDEPAVTKSGNARQR</sequence>
<feature type="region of interest" description="Disordered" evidence="7">
    <location>
        <begin position="247"/>
        <end position="269"/>
    </location>
</feature>
<evidence type="ECO:0000256" key="5">
    <source>
        <dbReference type="ARBA" id="ARBA00022989"/>
    </source>
</evidence>
<proteinExistence type="inferred from homology"/>
<evidence type="ECO:0000259" key="9">
    <source>
        <dbReference type="Pfam" id="PF03458"/>
    </source>
</evidence>
<reference evidence="10 11" key="1">
    <citation type="journal article" date="2017" name="BMC Genomics">
        <title>Comparative genomic and phylogenomic analyses of the Bifidobacteriaceae family.</title>
        <authorList>
            <person name="Lugli G.A."/>
            <person name="Milani C."/>
            <person name="Turroni F."/>
            <person name="Duranti S."/>
            <person name="Mancabelli L."/>
            <person name="Mangifesta M."/>
            <person name="Ferrario C."/>
            <person name="Modesto M."/>
            <person name="Mattarelli P."/>
            <person name="Jiri K."/>
            <person name="van Sinderen D."/>
            <person name="Ventura M."/>
        </authorList>
    </citation>
    <scope>NUCLEOTIDE SEQUENCE [LARGE SCALE GENOMIC DNA]</scope>
    <source>
        <strain evidence="10 11">LMG 21773</strain>
    </source>
</reference>
<feature type="transmembrane region" description="Helical" evidence="8">
    <location>
        <begin position="72"/>
        <end position="90"/>
    </location>
</feature>
<dbReference type="OrthoDB" id="9791874at2"/>
<protein>
    <recommendedName>
        <fullName evidence="9">Glycine transporter domain-containing protein</fullName>
    </recommendedName>
</protein>
<keyword evidence="11" id="KW-1185">Reference proteome</keyword>
<keyword evidence="4 8" id="KW-0812">Transmembrane</keyword>
<organism evidence="10 11">
    <name type="scientific">Aeriscardovia aeriphila</name>
    <dbReference type="NCBI Taxonomy" id="218139"/>
    <lineage>
        <taxon>Bacteria</taxon>
        <taxon>Bacillati</taxon>
        <taxon>Actinomycetota</taxon>
        <taxon>Actinomycetes</taxon>
        <taxon>Bifidobacteriales</taxon>
        <taxon>Bifidobacteriaceae</taxon>
        <taxon>Aeriscardovia</taxon>
    </lineage>
</organism>
<evidence type="ECO:0000256" key="7">
    <source>
        <dbReference type="SAM" id="MobiDB-lite"/>
    </source>
</evidence>
<evidence type="ECO:0000256" key="8">
    <source>
        <dbReference type="SAM" id="Phobius"/>
    </source>
</evidence>
<feature type="transmembrane region" description="Helical" evidence="8">
    <location>
        <begin position="97"/>
        <end position="114"/>
    </location>
</feature>
<keyword evidence="3" id="KW-1003">Cell membrane</keyword>
<dbReference type="PANTHER" id="PTHR30506:SF3">
    <property type="entry name" value="UPF0126 INNER MEMBRANE PROTEIN YADS-RELATED"/>
    <property type="match status" value="1"/>
</dbReference>
<dbReference type="AlphaFoldDB" id="A0A261FA15"/>
<feature type="domain" description="Glycine transporter" evidence="9">
    <location>
        <begin position="17"/>
        <end position="89"/>
    </location>
</feature>
<dbReference type="RefSeq" id="WP_158520471.1">
    <property type="nucleotide sequence ID" value="NZ_JACBYZ010000001.1"/>
</dbReference>
<evidence type="ECO:0000256" key="1">
    <source>
        <dbReference type="ARBA" id="ARBA00004651"/>
    </source>
</evidence>
<feature type="transmembrane region" description="Helical" evidence="8">
    <location>
        <begin position="158"/>
        <end position="177"/>
    </location>
</feature>
<name>A0A261FA15_9BIFI</name>
<accession>A0A261FA15</accession>
<gene>
    <name evidence="10" type="ORF">AEAE_0460</name>
</gene>
<comment type="subcellular location">
    <subcellularLocation>
        <location evidence="1">Cell membrane</location>
        <topology evidence="1">Multi-pass membrane protein</topology>
    </subcellularLocation>
</comment>
<feature type="transmembrane region" description="Helical" evidence="8">
    <location>
        <begin position="12"/>
        <end position="33"/>
    </location>
</feature>
<evidence type="ECO:0000256" key="2">
    <source>
        <dbReference type="ARBA" id="ARBA00008193"/>
    </source>
</evidence>
<dbReference type="PANTHER" id="PTHR30506">
    <property type="entry name" value="INNER MEMBRANE PROTEIN"/>
    <property type="match status" value="1"/>
</dbReference>
<feature type="domain" description="Glycine transporter" evidence="9">
    <location>
        <begin position="101"/>
        <end position="175"/>
    </location>
</feature>
<evidence type="ECO:0000256" key="6">
    <source>
        <dbReference type="ARBA" id="ARBA00023136"/>
    </source>
</evidence>
<comment type="caution">
    <text evidence="10">The sequence shown here is derived from an EMBL/GenBank/DDBJ whole genome shotgun (WGS) entry which is preliminary data.</text>
</comment>
<dbReference type="Pfam" id="PF03458">
    <property type="entry name" value="Gly_transporter"/>
    <property type="match status" value="2"/>
</dbReference>
<keyword evidence="5 8" id="KW-1133">Transmembrane helix</keyword>
<dbReference type="InterPro" id="IPR005115">
    <property type="entry name" value="Gly_transporter"/>
</dbReference>
<dbReference type="Proteomes" id="UP000228976">
    <property type="component" value="Unassembled WGS sequence"/>
</dbReference>
<dbReference type="EMBL" id="MWWU01000002">
    <property type="protein sequence ID" value="OZG55972.1"/>
    <property type="molecule type" value="Genomic_DNA"/>
</dbReference>
<evidence type="ECO:0000256" key="3">
    <source>
        <dbReference type="ARBA" id="ARBA00022475"/>
    </source>
</evidence>
<evidence type="ECO:0000313" key="11">
    <source>
        <dbReference type="Proteomes" id="UP000228976"/>
    </source>
</evidence>
<evidence type="ECO:0000313" key="10">
    <source>
        <dbReference type="EMBL" id="OZG55972.1"/>
    </source>
</evidence>